<dbReference type="STRING" id="425265.A8PR45"/>
<dbReference type="OMA" id="FFIFWDR"/>
<dbReference type="EMBL" id="AAYY01000001">
    <property type="protein sequence ID" value="EDP45612.1"/>
    <property type="molecule type" value="Genomic_DNA"/>
</dbReference>
<dbReference type="PANTHER" id="PTHR11863">
    <property type="entry name" value="STEROL DESATURASE"/>
    <property type="match status" value="1"/>
</dbReference>
<evidence type="ECO:0000256" key="6">
    <source>
        <dbReference type="SAM" id="Phobius"/>
    </source>
</evidence>
<keyword evidence="3 6" id="KW-1133">Transmembrane helix</keyword>
<evidence type="ECO:0000256" key="4">
    <source>
        <dbReference type="ARBA" id="ARBA00023136"/>
    </source>
</evidence>
<comment type="subcellular location">
    <subcellularLocation>
        <location evidence="1">Membrane</location>
    </subcellularLocation>
</comment>
<proteinExistence type="predicted"/>
<reference evidence="8 9" key="1">
    <citation type="journal article" date="2007" name="Proc. Natl. Acad. Sci. U.S.A.">
        <title>Dandruff-associated Malassezia genomes reveal convergent and divergent virulence traits shared with plant and human fungal pathogens.</title>
        <authorList>
            <person name="Xu J."/>
            <person name="Saunders C.W."/>
            <person name="Hu P."/>
            <person name="Grant R.A."/>
            <person name="Boekhout T."/>
            <person name="Kuramae E.E."/>
            <person name="Kronstad J.W."/>
            <person name="Deangelis Y.M."/>
            <person name="Reeder N.L."/>
            <person name="Johnstone K.R."/>
            <person name="Leland M."/>
            <person name="Fieno A.M."/>
            <person name="Begley W.M."/>
            <person name="Sun Y."/>
            <person name="Lacey M.P."/>
            <person name="Chaudhary T."/>
            <person name="Keough T."/>
            <person name="Chu L."/>
            <person name="Sears R."/>
            <person name="Yuan B."/>
            <person name="Dawson T.L.Jr."/>
        </authorList>
    </citation>
    <scope>NUCLEOTIDE SEQUENCE [LARGE SCALE GENOMIC DNA]</scope>
    <source>
        <strain evidence="9">ATCC MYA-4612 / CBS 7966</strain>
    </source>
</reference>
<gene>
    <name evidence="8" type="ORF">MGL_0601</name>
</gene>
<dbReference type="InterPro" id="IPR006694">
    <property type="entry name" value="Fatty_acid_hydroxylase"/>
</dbReference>
<evidence type="ECO:0000256" key="3">
    <source>
        <dbReference type="ARBA" id="ARBA00022989"/>
    </source>
</evidence>
<dbReference type="AlphaFoldDB" id="A8PR45"/>
<dbReference type="GO" id="GO:0016491">
    <property type="term" value="F:oxidoreductase activity"/>
    <property type="evidence" value="ECO:0007669"/>
    <property type="project" value="InterPro"/>
</dbReference>
<dbReference type="KEGG" id="mgl:MGL_0601"/>
<dbReference type="VEuPathDB" id="FungiDB:MGL_0601"/>
<dbReference type="GO" id="GO:0016020">
    <property type="term" value="C:membrane"/>
    <property type="evidence" value="ECO:0007669"/>
    <property type="project" value="UniProtKB-SubCell"/>
</dbReference>
<organism evidence="8 9">
    <name type="scientific">Malassezia globosa (strain ATCC MYA-4612 / CBS 7966)</name>
    <name type="common">Dandruff-associated fungus</name>
    <dbReference type="NCBI Taxonomy" id="425265"/>
    <lineage>
        <taxon>Eukaryota</taxon>
        <taxon>Fungi</taxon>
        <taxon>Dikarya</taxon>
        <taxon>Basidiomycota</taxon>
        <taxon>Ustilaginomycotina</taxon>
        <taxon>Malasseziomycetes</taxon>
        <taxon>Malasseziales</taxon>
        <taxon>Malasseziaceae</taxon>
        <taxon>Malassezia</taxon>
    </lineage>
</organism>
<evidence type="ECO:0000313" key="8">
    <source>
        <dbReference type="EMBL" id="EDP45612.1"/>
    </source>
</evidence>
<dbReference type="InterPro" id="IPR050307">
    <property type="entry name" value="Sterol_Desaturase_Related"/>
</dbReference>
<dbReference type="GeneID" id="5857132"/>
<name>A8PR45_MALGO</name>
<sequence>MGDAAVMTAAEVQGLVARTLPSFYTSSPRFLQSISDHDLALLLPILIYWGASLAYHALDVIRPAWSEKYRLHAPEELEKRNRVSMKRVIAMVAFQHAIQTALGIAIMEDTPATKTRRLDADPFTDIPALVQTMRSLHLPLYDSVLVRAAIALYWWGIPWLQFWFACFVLDAWQYMLHRTMHEVRFLYRTMHSHHHRLYVPYAFGALYNHPLEGMLLDTLGAELARVVSRMTLRQTMVFFTLSTFKTVCDHGGYAFPWYFNPIHALFPNNAAYHDVHHQTQGLRYNYSQPFFVHFDTILGTRVDPEDFHTMLEKKGLQTRKIASAKNDNEAEEENARPARLPVPKRSSPYSTATVWSSVLFMGILAVPVLVYSVV</sequence>
<protein>
    <recommendedName>
        <fullName evidence="7">Fatty acid hydroxylase domain-containing protein</fullName>
    </recommendedName>
</protein>
<feature type="domain" description="Fatty acid hydroxylase" evidence="7">
    <location>
        <begin position="164"/>
        <end position="300"/>
    </location>
</feature>
<evidence type="ECO:0000256" key="1">
    <source>
        <dbReference type="ARBA" id="ARBA00004370"/>
    </source>
</evidence>
<dbReference type="GO" id="GO:0008610">
    <property type="term" value="P:lipid biosynthetic process"/>
    <property type="evidence" value="ECO:0007669"/>
    <property type="project" value="InterPro"/>
</dbReference>
<feature type="region of interest" description="Disordered" evidence="5">
    <location>
        <begin position="318"/>
        <end position="345"/>
    </location>
</feature>
<comment type="caution">
    <text evidence="8">The sequence shown here is derived from an EMBL/GenBank/DDBJ whole genome shotgun (WGS) entry which is preliminary data.</text>
</comment>
<evidence type="ECO:0000256" key="5">
    <source>
        <dbReference type="SAM" id="MobiDB-lite"/>
    </source>
</evidence>
<dbReference type="Proteomes" id="UP000008837">
    <property type="component" value="Unassembled WGS sequence"/>
</dbReference>
<evidence type="ECO:0000256" key="2">
    <source>
        <dbReference type="ARBA" id="ARBA00022692"/>
    </source>
</evidence>
<keyword evidence="9" id="KW-1185">Reference proteome</keyword>
<dbReference type="FunCoup" id="A8PR45">
    <property type="interactions" value="68"/>
</dbReference>
<evidence type="ECO:0000259" key="7">
    <source>
        <dbReference type="Pfam" id="PF04116"/>
    </source>
</evidence>
<keyword evidence="4 6" id="KW-0472">Membrane</keyword>
<accession>A8PR45</accession>
<keyword evidence="2 6" id="KW-0812">Transmembrane</keyword>
<dbReference type="OrthoDB" id="408954at2759"/>
<feature type="transmembrane region" description="Helical" evidence="6">
    <location>
        <begin position="152"/>
        <end position="172"/>
    </location>
</feature>
<dbReference type="GO" id="GO:0005506">
    <property type="term" value="F:iron ion binding"/>
    <property type="evidence" value="ECO:0007669"/>
    <property type="project" value="InterPro"/>
</dbReference>
<feature type="transmembrane region" description="Helical" evidence="6">
    <location>
        <begin position="39"/>
        <end position="58"/>
    </location>
</feature>
<dbReference type="Pfam" id="PF04116">
    <property type="entry name" value="FA_hydroxylase"/>
    <property type="match status" value="1"/>
</dbReference>
<feature type="transmembrane region" description="Helical" evidence="6">
    <location>
        <begin position="354"/>
        <end position="373"/>
    </location>
</feature>
<dbReference type="RefSeq" id="XP_001732826.1">
    <property type="nucleotide sequence ID" value="XM_001732774.1"/>
</dbReference>
<feature type="transmembrane region" description="Helical" evidence="6">
    <location>
        <begin position="88"/>
        <end position="107"/>
    </location>
</feature>
<dbReference type="InParanoid" id="A8PR45"/>
<evidence type="ECO:0000313" key="9">
    <source>
        <dbReference type="Proteomes" id="UP000008837"/>
    </source>
</evidence>